<keyword evidence="2 6" id="KW-0812">Transmembrane</keyword>
<keyword evidence="3 6" id="KW-1133">Transmembrane helix</keyword>
<protein>
    <submittedName>
        <fullName evidence="9">Transmembrane protein</fullName>
    </submittedName>
</protein>
<evidence type="ECO:0000313" key="9">
    <source>
        <dbReference type="EMBL" id="KAJ3443572.1"/>
    </source>
</evidence>
<evidence type="ECO:0000256" key="3">
    <source>
        <dbReference type="ARBA" id="ARBA00022989"/>
    </source>
</evidence>
<dbReference type="AlphaFoldDB" id="A0AAV7ZSE5"/>
<feature type="domain" description="Wntless-like transmembrane" evidence="7">
    <location>
        <begin position="173"/>
        <end position="312"/>
    </location>
</feature>
<feature type="transmembrane region" description="Helical" evidence="6">
    <location>
        <begin position="317"/>
        <end position="338"/>
    </location>
</feature>
<keyword evidence="4 6" id="KW-0472">Membrane</keyword>
<feature type="compositionally biased region" description="Low complexity" evidence="5">
    <location>
        <begin position="388"/>
        <end position="399"/>
    </location>
</feature>
<sequence length="409" mass="47984">MNPVKVRLQIDTWKKKSVYIFFSSYTILLIIFLIIASNGPQHEKKRELVFDVKNSESEFQFQITDLNRLNQFLVIDVHFDNSRDIDLVADIGIEVTLNGSNSKDTDDQKWALVSNSKHTREIKCKISENCTKHTLVHVPYLHYQSYSVDMKLTNKEELKYFSRVFVISTYMNQNMTLFELFFRYVFVIIFVIWSIFLTFSFRNIGWKDFLLEQKSVAILCIGLFCFDNPIWPTTILSHSSIVTVLDSIFFTIFFLSLLVSWLCITDHLRKKVDKHSILKFYIPRILPSLLIFIPYLITTCWERIRDKSDPQFENTSIQFLGMYSIYNFYLMFYSFILLPVNKFSRKKHFGSKKGGSVHSDEKELIDAIDEQTDPETDPETNPDINRFSNDSNNLSNISDNNEKSTSESN</sequence>
<evidence type="ECO:0000256" key="1">
    <source>
        <dbReference type="ARBA" id="ARBA00004141"/>
    </source>
</evidence>
<organism evidence="9 10">
    <name type="scientific">Anaeramoeba flamelloides</name>
    <dbReference type="NCBI Taxonomy" id="1746091"/>
    <lineage>
        <taxon>Eukaryota</taxon>
        <taxon>Metamonada</taxon>
        <taxon>Anaeramoebidae</taxon>
        <taxon>Anaeramoeba</taxon>
    </lineage>
</organism>
<feature type="transmembrane region" description="Helical" evidence="6">
    <location>
        <begin position="181"/>
        <end position="201"/>
    </location>
</feature>
<gene>
    <name evidence="9" type="ORF">M0812_09415</name>
</gene>
<dbReference type="Pfam" id="PF06664">
    <property type="entry name" value="WLS-like_TM"/>
    <property type="match status" value="1"/>
</dbReference>
<accession>A0AAV7ZSE5</accession>
<evidence type="ECO:0000313" key="10">
    <source>
        <dbReference type="Proteomes" id="UP001146793"/>
    </source>
</evidence>
<dbReference type="InterPro" id="IPR040416">
    <property type="entry name" value="TMEM181"/>
</dbReference>
<evidence type="ECO:0000259" key="7">
    <source>
        <dbReference type="Pfam" id="PF06664"/>
    </source>
</evidence>
<evidence type="ECO:0000256" key="5">
    <source>
        <dbReference type="SAM" id="MobiDB-lite"/>
    </source>
</evidence>
<proteinExistence type="predicted"/>
<reference evidence="9" key="1">
    <citation type="submission" date="2022-08" db="EMBL/GenBank/DDBJ databases">
        <title>Novel sulphate-reducing endosymbionts in the free-living metamonad Anaeramoeba.</title>
        <authorList>
            <person name="Jerlstrom-Hultqvist J."/>
            <person name="Cepicka I."/>
            <person name="Gallot-Lavallee L."/>
            <person name="Salas-Leiva D."/>
            <person name="Curtis B.A."/>
            <person name="Zahonova K."/>
            <person name="Pipaliya S."/>
            <person name="Dacks J."/>
            <person name="Roger A.J."/>
        </authorList>
    </citation>
    <scope>NUCLEOTIDE SEQUENCE</scope>
    <source>
        <strain evidence="9">Busselton2</strain>
    </source>
</reference>
<feature type="domain" description="TMEM181 GOLD" evidence="8">
    <location>
        <begin position="59"/>
        <end position="170"/>
    </location>
</feature>
<dbReference type="InterPro" id="IPR054077">
    <property type="entry name" value="TMEM181_GOLD"/>
</dbReference>
<name>A0AAV7ZSE5_9EUKA</name>
<feature type="transmembrane region" description="Helical" evidence="6">
    <location>
        <begin position="276"/>
        <end position="297"/>
    </location>
</feature>
<dbReference type="GO" id="GO:0015643">
    <property type="term" value="F:toxic substance binding"/>
    <property type="evidence" value="ECO:0007669"/>
    <property type="project" value="InterPro"/>
</dbReference>
<dbReference type="PANTHER" id="PTHR31918:SF1">
    <property type="entry name" value="TRANSMEMBRANE PROTEIN 181"/>
    <property type="match status" value="1"/>
</dbReference>
<dbReference type="PANTHER" id="PTHR31918">
    <property type="entry name" value="TRANSMEMBRANE PROTEIN 181"/>
    <property type="match status" value="1"/>
</dbReference>
<comment type="caution">
    <text evidence="9">The sequence shown here is derived from an EMBL/GenBank/DDBJ whole genome shotgun (WGS) entry which is preliminary data.</text>
</comment>
<feature type="region of interest" description="Disordered" evidence="5">
    <location>
        <begin position="350"/>
        <end position="409"/>
    </location>
</feature>
<evidence type="ECO:0000259" key="8">
    <source>
        <dbReference type="Pfam" id="PF21885"/>
    </source>
</evidence>
<dbReference type="GO" id="GO:0016020">
    <property type="term" value="C:membrane"/>
    <property type="evidence" value="ECO:0007669"/>
    <property type="project" value="UniProtKB-SubCell"/>
</dbReference>
<feature type="compositionally biased region" description="Basic and acidic residues" evidence="5">
    <location>
        <begin position="400"/>
        <end position="409"/>
    </location>
</feature>
<dbReference type="Proteomes" id="UP001146793">
    <property type="component" value="Unassembled WGS sequence"/>
</dbReference>
<evidence type="ECO:0000256" key="2">
    <source>
        <dbReference type="ARBA" id="ARBA00022692"/>
    </source>
</evidence>
<dbReference type="Pfam" id="PF21885">
    <property type="entry name" value="TMEM181_GOLD"/>
    <property type="match status" value="1"/>
</dbReference>
<feature type="compositionally biased region" description="Acidic residues" evidence="5">
    <location>
        <begin position="366"/>
        <end position="380"/>
    </location>
</feature>
<dbReference type="InterPro" id="IPR047843">
    <property type="entry name" value="WLS-like_TM"/>
</dbReference>
<comment type="subcellular location">
    <subcellularLocation>
        <location evidence="1">Membrane</location>
        <topology evidence="1">Multi-pass membrane protein</topology>
    </subcellularLocation>
</comment>
<feature type="transmembrane region" description="Helical" evidence="6">
    <location>
        <begin position="18"/>
        <end position="36"/>
    </location>
</feature>
<evidence type="ECO:0000256" key="6">
    <source>
        <dbReference type="SAM" id="Phobius"/>
    </source>
</evidence>
<feature type="transmembrane region" description="Helical" evidence="6">
    <location>
        <begin position="241"/>
        <end position="264"/>
    </location>
</feature>
<dbReference type="EMBL" id="JANTQA010000023">
    <property type="protein sequence ID" value="KAJ3443572.1"/>
    <property type="molecule type" value="Genomic_DNA"/>
</dbReference>
<evidence type="ECO:0000256" key="4">
    <source>
        <dbReference type="ARBA" id="ARBA00023136"/>
    </source>
</evidence>